<evidence type="ECO:0000256" key="1">
    <source>
        <dbReference type="SAM" id="MobiDB-lite"/>
    </source>
</evidence>
<dbReference type="Proteomes" id="UP001178508">
    <property type="component" value="Chromosome 2"/>
</dbReference>
<feature type="region of interest" description="Disordered" evidence="1">
    <location>
        <begin position="34"/>
        <end position="53"/>
    </location>
</feature>
<dbReference type="AlphaFoldDB" id="A0AAV1ETI4"/>
<gene>
    <name evidence="2" type="ORF">XNOV1_A002707</name>
</gene>
<dbReference type="EMBL" id="OY660865">
    <property type="protein sequence ID" value="CAJ1051971.1"/>
    <property type="molecule type" value="Genomic_DNA"/>
</dbReference>
<reference evidence="2" key="1">
    <citation type="submission" date="2023-08" db="EMBL/GenBank/DDBJ databases">
        <authorList>
            <person name="Alioto T."/>
            <person name="Alioto T."/>
            <person name="Gomez Garrido J."/>
        </authorList>
    </citation>
    <scope>NUCLEOTIDE SEQUENCE</scope>
</reference>
<evidence type="ECO:0000313" key="3">
    <source>
        <dbReference type="Proteomes" id="UP001178508"/>
    </source>
</evidence>
<accession>A0AAV1ETI4</accession>
<proteinExistence type="predicted"/>
<sequence>MPNGAGYFLRTRIKMLQSLNVWFSFPAFGRKMAKKNKQKKDLSPNFRGNMSNRDHKTLRMIVKKQKSGEGNVFGFYRLFCGHVGGENNMNTDFHRVLRLA</sequence>
<name>A0AAV1ETI4_XYRNO</name>
<keyword evidence="3" id="KW-1185">Reference proteome</keyword>
<evidence type="ECO:0000313" key="2">
    <source>
        <dbReference type="EMBL" id="CAJ1051971.1"/>
    </source>
</evidence>
<organism evidence="2 3">
    <name type="scientific">Xyrichtys novacula</name>
    <name type="common">Pearly razorfish</name>
    <name type="synonym">Hemipteronotus novacula</name>
    <dbReference type="NCBI Taxonomy" id="13765"/>
    <lineage>
        <taxon>Eukaryota</taxon>
        <taxon>Metazoa</taxon>
        <taxon>Chordata</taxon>
        <taxon>Craniata</taxon>
        <taxon>Vertebrata</taxon>
        <taxon>Euteleostomi</taxon>
        <taxon>Actinopterygii</taxon>
        <taxon>Neopterygii</taxon>
        <taxon>Teleostei</taxon>
        <taxon>Neoteleostei</taxon>
        <taxon>Acanthomorphata</taxon>
        <taxon>Eupercaria</taxon>
        <taxon>Labriformes</taxon>
        <taxon>Labridae</taxon>
        <taxon>Xyrichtys</taxon>
    </lineage>
</organism>
<protein>
    <submittedName>
        <fullName evidence="2">Uncharacterized protein</fullName>
    </submittedName>
</protein>